<gene>
    <name evidence="2" type="ORF">DILT_LOCUS13668</name>
</gene>
<dbReference type="AlphaFoldDB" id="A0A3P7MAY1"/>
<dbReference type="GO" id="GO:0097268">
    <property type="term" value="C:cytoophidium"/>
    <property type="evidence" value="ECO:0007669"/>
    <property type="project" value="TreeGrafter"/>
</dbReference>
<reference evidence="2 3" key="1">
    <citation type="submission" date="2018-11" db="EMBL/GenBank/DDBJ databases">
        <authorList>
            <consortium name="Pathogen Informatics"/>
        </authorList>
    </citation>
    <scope>NUCLEOTIDE SEQUENCE [LARGE SCALE GENOMIC DNA]</scope>
</reference>
<dbReference type="InterPro" id="IPR004468">
    <property type="entry name" value="CTP_synthase"/>
</dbReference>
<evidence type="ECO:0000313" key="3">
    <source>
        <dbReference type="Proteomes" id="UP000281553"/>
    </source>
</evidence>
<dbReference type="GO" id="GO:0042802">
    <property type="term" value="F:identical protein binding"/>
    <property type="evidence" value="ECO:0007669"/>
    <property type="project" value="TreeGrafter"/>
</dbReference>
<name>A0A3P7MAY1_DIBLA</name>
<dbReference type="InterPro" id="IPR017456">
    <property type="entry name" value="CTP_synthase_N"/>
</dbReference>
<keyword evidence="3" id="KW-1185">Reference proteome</keyword>
<dbReference type="PANTHER" id="PTHR11550">
    <property type="entry name" value="CTP SYNTHASE"/>
    <property type="match status" value="1"/>
</dbReference>
<feature type="domain" description="CTP synthase N-terminal" evidence="1">
    <location>
        <begin position="2"/>
        <end position="67"/>
    </location>
</feature>
<sequence length="159" mass="17055">MKYLLVTGGVISGIGKGIVSSSIGAIMKANGWAITCIKIDPYLNIDAGTFSPYEHGEVYVLDDGSEVVPHITDAIQDWVIRVAQRPVDSSGKTPEICIIELGGTIGDIESMPFVEAFRQLHYRVGPKNFCCVHVSLVPNLTSVGEPKTKPTQVCHSAAV</sequence>
<dbReference type="Proteomes" id="UP000281553">
    <property type="component" value="Unassembled WGS sequence"/>
</dbReference>
<dbReference type="EMBL" id="UYRU01071129">
    <property type="protein sequence ID" value="VDN20653.1"/>
    <property type="molecule type" value="Genomic_DNA"/>
</dbReference>
<dbReference type="OrthoDB" id="1739076at2759"/>
<accession>A0A3P7MAY1</accession>
<dbReference type="SUPFAM" id="SSF52540">
    <property type="entry name" value="P-loop containing nucleoside triphosphate hydrolases"/>
    <property type="match status" value="1"/>
</dbReference>
<evidence type="ECO:0000313" key="2">
    <source>
        <dbReference type="EMBL" id="VDN20653.1"/>
    </source>
</evidence>
<proteinExistence type="predicted"/>
<dbReference type="GO" id="GO:0006241">
    <property type="term" value="P:CTP biosynthetic process"/>
    <property type="evidence" value="ECO:0007669"/>
    <property type="project" value="TreeGrafter"/>
</dbReference>
<dbReference type="GO" id="GO:0019856">
    <property type="term" value="P:pyrimidine nucleobase biosynthetic process"/>
    <property type="evidence" value="ECO:0007669"/>
    <property type="project" value="TreeGrafter"/>
</dbReference>
<dbReference type="PANTHER" id="PTHR11550:SF0">
    <property type="entry name" value="CTP SYNTHASE-RELATED"/>
    <property type="match status" value="1"/>
</dbReference>
<organism evidence="2 3">
    <name type="scientific">Dibothriocephalus latus</name>
    <name type="common">Fish tapeworm</name>
    <name type="synonym">Diphyllobothrium latum</name>
    <dbReference type="NCBI Taxonomy" id="60516"/>
    <lineage>
        <taxon>Eukaryota</taxon>
        <taxon>Metazoa</taxon>
        <taxon>Spiralia</taxon>
        <taxon>Lophotrochozoa</taxon>
        <taxon>Platyhelminthes</taxon>
        <taxon>Cestoda</taxon>
        <taxon>Eucestoda</taxon>
        <taxon>Diphyllobothriidea</taxon>
        <taxon>Diphyllobothriidae</taxon>
        <taxon>Dibothriocephalus</taxon>
    </lineage>
</organism>
<dbReference type="Pfam" id="PF06418">
    <property type="entry name" value="CTP_synth_N"/>
    <property type="match status" value="1"/>
</dbReference>
<dbReference type="GO" id="GO:0005737">
    <property type="term" value="C:cytoplasm"/>
    <property type="evidence" value="ECO:0007669"/>
    <property type="project" value="TreeGrafter"/>
</dbReference>
<dbReference type="Gene3D" id="3.40.50.300">
    <property type="entry name" value="P-loop containing nucleotide triphosphate hydrolases"/>
    <property type="match status" value="1"/>
</dbReference>
<protein>
    <recommendedName>
        <fullName evidence="1">CTP synthase N-terminal domain-containing protein</fullName>
    </recommendedName>
</protein>
<dbReference type="GO" id="GO:0003883">
    <property type="term" value="F:CTP synthase activity"/>
    <property type="evidence" value="ECO:0007669"/>
    <property type="project" value="InterPro"/>
</dbReference>
<dbReference type="InterPro" id="IPR027417">
    <property type="entry name" value="P-loop_NTPase"/>
</dbReference>
<evidence type="ECO:0000259" key="1">
    <source>
        <dbReference type="Pfam" id="PF06418"/>
    </source>
</evidence>